<protein>
    <recommendedName>
        <fullName evidence="4">DUF883 family protein</fullName>
    </recommendedName>
</protein>
<evidence type="ECO:0000256" key="1">
    <source>
        <dbReference type="SAM" id="Phobius"/>
    </source>
</evidence>
<evidence type="ECO:0008006" key="4">
    <source>
        <dbReference type="Google" id="ProtNLM"/>
    </source>
</evidence>
<sequence>MSKLADNLKTATGSARETIAHAGTTAKRKVAVAAEKGKLAATRSVESSKELAKKAGKVSNEGIEKNPLAIVAGGIAIGAIIGMLLPKTEREKKVLGKAGKVINDTAVRAANAAKDAGKAKVAEVGLGSDAIRDQFRDLVSKASEAVKAAGQAAAKEAQKRD</sequence>
<reference evidence="3" key="1">
    <citation type="journal article" date="2019" name="Int. J. Syst. Evol. Microbiol.">
        <title>The Global Catalogue of Microorganisms (GCM) 10K type strain sequencing project: providing services to taxonomists for standard genome sequencing and annotation.</title>
        <authorList>
            <consortium name="The Broad Institute Genomics Platform"/>
            <consortium name="The Broad Institute Genome Sequencing Center for Infectious Disease"/>
            <person name="Wu L."/>
            <person name="Ma J."/>
        </authorList>
    </citation>
    <scope>NUCLEOTIDE SEQUENCE [LARGE SCALE GENOMIC DNA]</scope>
    <source>
        <strain evidence="3">CGMCC 1.12449</strain>
    </source>
</reference>
<gene>
    <name evidence="2" type="ORF">ACFSAG_05435</name>
</gene>
<dbReference type="EMBL" id="JBHUEL010000004">
    <property type="protein sequence ID" value="MFD1766281.1"/>
    <property type="molecule type" value="Genomic_DNA"/>
</dbReference>
<keyword evidence="1" id="KW-0472">Membrane</keyword>
<evidence type="ECO:0000313" key="3">
    <source>
        <dbReference type="Proteomes" id="UP001597215"/>
    </source>
</evidence>
<keyword evidence="3" id="KW-1185">Reference proteome</keyword>
<keyword evidence="1" id="KW-1133">Transmembrane helix</keyword>
<feature type="transmembrane region" description="Helical" evidence="1">
    <location>
        <begin position="67"/>
        <end position="85"/>
    </location>
</feature>
<accession>A0ABW4MC54</accession>
<evidence type="ECO:0000313" key="2">
    <source>
        <dbReference type="EMBL" id="MFD1766281.1"/>
    </source>
</evidence>
<comment type="caution">
    <text evidence="2">The sequence shown here is derived from an EMBL/GenBank/DDBJ whole genome shotgun (WGS) entry which is preliminary data.</text>
</comment>
<dbReference type="Proteomes" id="UP001597215">
    <property type="component" value="Unassembled WGS sequence"/>
</dbReference>
<proteinExistence type="predicted"/>
<dbReference type="RefSeq" id="WP_381512207.1">
    <property type="nucleotide sequence ID" value="NZ_JBHUEL010000004.1"/>
</dbReference>
<keyword evidence="1" id="KW-0812">Transmembrane</keyword>
<organism evidence="2 3">
    <name type="scientific">Sphingorhabdus buctiana</name>
    <dbReference type="NCBI Taxonomy" id="1508805"/>
    <lineage>
        <taxon>Bacteria</taxon>
        <taxon>Pseudomonadati</taxon>
        <taxon>Pseudomonadota</taxon>
        <taxon>Alphaproteobacteria</taxon>
        <taxon>Sphingomonadales</taxon>
        <taxon>Sphingomonadaceae</taxon>
        <taxon>Sphingorhabdus</taxon>
    </lineage>
</organism>
<name>A0ABW4MC54_9SPHN</name>